<organism evidence="3 4">
    <name type="scientific">Durio zibethinus</name>
    <name type="common">Durian</name>
    <dbReference type="NCBI Taxonomy" id="66656"/>
    <lineage>
        <taxon>Eukaryota</taxon>
        <taxon>Viridiplantae</taxon>
        <taxon>Streptophyta</taxon>
        <taxon>Embryophyta</taxon>
        <taxon>Tracheophyta</taxon>
        <taxon>Spermatophyta</taxon>
        <taxon>Magnoliopsida</taxon>
        <taxon>eudicotyledons</taxon>
        <taxon>Gunneridae</taxon>
        <taxon>Pentapetalae</taxon>
        <taxon>rosids</taxon>
        <taxon>malvids</taxon>
        <taxon>Malvales</taxon>
        <taxon>Malvaceae</taxon>
        <taxon>Helicteroideae</taxon>
        <taxon>Durio</taxon>
    </lineage>
</organism>
<dbReference type="GeneID" id="111316010"/>
<gene>
    <name evidence="4" type="primary">LOC111316010</name>
</gene>
<evidence type="ECO:0000313" key="3">
    <source>
        <dbReference type="Proteomes" id="UP000515121"/>
    </source>
</evidence>
<name>A0A6P6B959_DURZI</name>
<keyword evidence="3" id="KW-1185">Reference proteome</keyword>
<protein>
    <submittedName>
        <fullName evidence="4">Phenolic glucoside malonyltransferase 1-like</fullName>
    </submittedName>
</protein>
<dbReference type="RefSeq" id="XP_022773759.1">
    <property type="nucleotide sequence ID" value="XM_022918024.1"/>
</dbReference>
<dbReference type="InterPro" id="IPR023213">
    <property type="entry name" value="CAT-like_dom_sf"/>
</dbReference>
<dbReference type="Proteomes" id="UP000515121">
    <property type="component" value="Unplaced"/>
</dbReference>
<dbReference type="InterPro" id="IPR051504">
    <property type="entry name" value="Plant_metabolite_acyltrans"/>
</dbReference>
<dbReference type="SUPFAM" id="SSF52777">
    <property type="entry name" value="CoA-dependent acyltransferases"/>
    <property type="match status" value="1"/>
</dbReference>
<dbReference type="GO" id="GO:0016747">
    <property type="term" value="F:acyltransferase activity, transferring groups other than amino-acyl groups"/>
    <property type="evidence" value="ECO:0007669"/>
    <property type="project" value="UniProtKB-ARBA"/>
</dbReference>
<dbReference type="KEGG" id="dzi:111316010"/>
<dbReference type="OrthoDB" id="1862401at2759"/>
<keyword evidence="1" id="KW-0808">Transferase</keyword>
<dbReference type="PANTHER" id="PTHR31625">
    <property type="match status" value="1"/>
</dbReference>
<dbReference type="AlphaFoldDB" id="A0A6P6B959"/>
<keyword evidence="2" id="KW-0012">Acyltransferase</keyword>
<evidence type="ECO:0000256" key="1">
    <source>
        <dbReference type="ARBA" id="ARBA00022679"/>
    </source>
</evidence>
<proteinExistence type="predicted"/>
<dbReference type="Pfam" id="PF02458">
    <property type="entry name" value="Transferase"/>
    <property type="match status" value="1"/>
</dbReference>
<dbReference type="Gene3D" id="3.30.559.10">
    <property type="entry name" value="Chloramphenicol acetyltransferase-like domain"/>
    <property type="match status" value="2"/>
</dbReference>
<evidence type="ECO:0000313" key="4">
    <source>
        <dbReference type="RefSeq" id="XP_022773759.1"/>
    </source>
</evidence>
<reference evidence="4" key="1">
    <citation type="submission" date="2025-08" db="UniProtKB">
        <authorList>
            <consortium name="RefSeq"/>
        </authorList>
    </citation>
    <scope>IDENTIFICATION</scope>
    <source>
        <tissue evidence="4">Fruit stalk</tissue>
    </source>
</reference>
<evidence type="ECO:0000256" key="2">
    <source>
        <dbReference type="ARBA" id="ARBA00023315"/>
    </source>
</evidence>
<sequence length="470" mass="52360">MASSMTVKILEITRIKPSPESHNSANEFESFLPLTFFDTYWFKFPPVERLFFYRLNSSSPAYFISVILPKLKQSLSLTLLHYLPLSGNLKWPSNAPKPIISYTPNDGVSLTVAESDADFDRLSSNGIYEAVELHPLIPQLITSNDSASIIAVQITLFPDKGFSIGIIAHHTVLDGKTTTMFMKSWAYLCKQGNRENSPLPPELTPFFDRGVIKDPTGLDLDMLYLNQWLTSNGSESDTTGHKSLKVSSDKGEASNLVRATITITPDDFKKMRERLLSKSSDSSKQLHLSTFVLTLAYVTTCIVKARGGEGDRTVYLGFTADCRPRLDLPVPENYFGNCNTPIFEVLKARHFMDFENGFAFTAEKVSNMVKGLTDKGVFAGAKDKLTPVFDVAKEPAGSAQIISVAGSPRFGVYETDFGWGRPWKVAVVSIEKNEAISMAESRDGRKGIEVGLAFRKHEMERFFSLFLKDF</sequence>
<accession>A0A6P6B959</accession>